<evidence type="ECO:0000256" key="5">
    <source>
        <dbReference type="PIRSR" id="PIRSR605493-1"/>
    </source>
</evidence>
<dbReference type="InterPro" id="IPR005493">
    <property type="entry name" value="RraA/RraA-like"/>
</dbReference>
<dbReference type="PANTHER" id="PTHR33254:SF4">
    <property type="entry name" value="4-HYDROXY-4-METHYL-2-OXOGLUTARATE ALDOLASE 3-RELATED"/>
    <property type="match status" value="1"/>
</dbReference>
<dbReference type="Proteomes" id="UP000198607">
    <property type="component" value="Unassembled WGS sequence"/>
</dbReference>
<evidence type="ECO:0000256" key="2">
    <source>
        <dbReference type="ARBA" id="ARBA00016549"/>
    </source>
</evidence>
<dbReference type="OrthoDB" id="8969658at2"/>
<proteinExistence type="predicted"/>
<evidence type="ECO:0000313" key="6">
    <source>
        <dbReference type="EMBL" id="SDG72522.1"/>
    </source>
</evidence>
<comment type="cofactor">
    <cofactor evidence="5">
        <name>Mg(2+)</name>
        <dbReference type="ChEBI" id="CHEBI:18420"/>
    </cofactor>
</comment>
<dbReference type="GO" id="GO:0008948">
    <property type="term" value="F:oxaloacetate decarboxylase activity"/>
    <property type="evidence" value="ECO:0007669"/>
    <property type="project" value="TreeGrafter"/>
</dbReference>
<dbReference type="AlphaFoldDB" id="A0A1G7WKR8"/>
<protein>
    <recommendedName>
        <fullName evidence="2">Putative 4-hydroxy-4-methyl-2-oxoglutarate aldolase</fullName>
    </recommendedName>
    <alternativeName>
        <fullName evidence="3">Regulator of ribonuclease activity homolog</fullName>
    </alternativeName>
    <alternativeName>
        <fullName evidence="4">RraA-like protein</fullName>
    </alternativeName>
</protein>
<accession>A0A1G7WKR8</accession>
<organism evidence="6 7">
    <name type="scientific">Propionivibrio dicarboxylicus</name>
    <dbReference type="NCBI Taxonomy" id="83767"/>
    <lineage>
        <taxon>Bacteria</taxon>
        <taxon>Pseudomonadati</taxon>
        <taxon>Pseudomonadota</taxon>
        <taxon>Betaproteobacteria</taxon>
        <taxon>Rhodocyclales</taxon>
        <taxon>Rhodocyclaceae</taxon>
        <taxon>Propionivibrio</taxon>
    </lineage>
</organism>
<evidence type="ECO:0000256" key="3">
    <source>
        <dbReference type="ARBA" id="ARBA00029596"/>
    </source>
</evidence>
<dbReference type="STRING" id="83767.SAMN05660652_00552"/>
<reference evidence="6 7" key="1">
    <citation type="submission" date="2016-10" db="EMBL/GenBank/DDBJ databases">
        <authorList>
            <person name="de Groot N.N."/>
        </authorList>
    </citation>
    <scope>NUCLEOTIDE SEQUENCE [LARGE SCALE GENOMIC DNA]</scope>
    <source>
        <strain evidence="6 7">DSM 5885</strain>
    </source>
</reference>
<evidence type="ECO:0000313" key="7">
    <source>
        <dbReference type="Proteomes" id="UP000198607"/>
    </source>
</evidence>
<evidence type="ECO:0000256" key="1">
    <source>
        <dbReference type="ARBA" id="ARBA00001968"/>
    </source>
</evidence>
<feature type="binding site" evidence="5">
    <location>
        <position position="130"/>
    </location>
    <ligand>
        <name>substrate</name>
    </ligand>
</feature>
<evidence type="ECO:0000256" key="4">
    <source>
        <dbReference type="ARBA" id="ARBA00030169"/>
    </source>
</evidence>
<keyword evidence="5" id="KW-0479">Metal-binding</keyword>
<keyword evidence="7" id="KW-1185">Reference proteome</keyword>
<feature type="binding site" evidence="5">
    <location>
        <begin position="108"/>
        <end position="111"/>
    </location>
    <ligand>
        <name>substrate</name>
    </ligand>
</feature>
<dbReference type="EMBL" id="FNCY01000001">
    <property type="protein sequence ID" value="SDG72522.1"/>
    <property type="molecule type" value="Genomic_DNA"/>
</dbReference>
<dbReference type="RefSeq" id="WP_091932967.1">
    <property type="nucleotide sequence ID" value="NZ_FNCY01000001.1"/>
</dbReference>
<dbReference type="PANTHER" id="PTHR33254">
    <property type="entry name" value="4-HYDROXY-4-METHYL-2-OXOGLUTARATE ALDOLASE 3-RELATED"/>
    <property type="match status" value="1"/>
</dbReference>
<sequence length="230" mass="25482">MKTPWKNDDELFALAKQKLFVALVGDILDKLGCQHQFLPAQIKPIQNSMVLIGRAMPVLEADHFAEKYEGRSPLSQQPFGLMFQALDDLKHNEIYICTGSSLRYALWGGLMSTRAMKCGAAGAVLHGYHRDSNEIERLGFPVASMGSYAQDQGPRGKVIDWRVPIEIDGVRINPGDVIFGDRDGVLVVPKDKVDEAFIGAFEKAKDENKVLKALQQGMPTVEAFETFGIM</sequence>
<keyword evidence="5" id="KW-0460">Magnesium</keyword>
<dbReference type="CDD" id="cd16841">
    <property type="entry name" value="RraA_family"/>
    <property type="match status" value="1"/>
</dbReference>
<dbReference type="InterPro" id="IPR036704">
    <property type="entry name" value="RraA/RraA-like_sf"/>
</dbReference>
<comment type="cofactor">
    <cofactor evidence="1">
        <name>a divalent metal cation</name>
        <dbReference type="ChEBI" id="CHEBI:60240"/>
    </cofactor>
</comment>
<dbReference type="SUPFAM" id="SSF89562">
    <property type="entry name" value="RraA-like"/>
    <property type="match status" value="1"/>
</dbReference>
<feature type="binding site" evidence="5">
    <location>
        <position position="131"/>
    </location>
    <ligand>
        <name>Mg(2+)</name>
        <dbReference type="ChEBI" id="CHEBI:18420"/>
    </ligand>
</feature>
<dbReference type="GO" id="GO:0047443">
    <property type="term" value="F:4-hydroxy-4-methyl-2-oxoglutarate aldolase activity"/>
    <property type="evidence" value="ECO:0007669"/>
    <property type="project" value="TreeGrafter"/>
</dbReference>
<dbReference type="Gene3D" id="3.50.30.40">
    <property type="entry name" value="Ribonuclease E inhibitor RraA/RraA-like"/>
    <property type="match status" value="1"/>
</dbReference>
<name>A0A1G7WKR8_9RHOO</name>
<gene>
    <name evidence="6" type="ORF">SAMN05660652_00552</name>
</gene>
<dbReference type="GO" id="GO:0046872">
    <property type="term" value="F:metal ion binding"/>
    <property type="evidence" value="ECO:0007669"/>
    <property type="project" value="UniProtKB-KW"/>
</dbReference>
<dbReference type="Pfam" id="PF03737">
    <property type="entry name" value="RraA-like"/>
    <property type="match status" value="1"/>
</dbReference>